<dbReference type="PANTHER" id="PTHR34220:SF7">
    <property type="entry name" value="SENSOR HISTIDINE KINASE YPDA"/>
    <property type="match status" value="1"/>
</dbReference>
<keyword evidence="3" id="KW-0418">Kinase</keyword>
<feature type="domain" description="Signal transduction histidine kinase internal region" evidence="2">
    <location>
        <begin position="398"/>
        <end position="476"/>
    </location>
</feature>
<keyword evidence="1" id="KW-1133">Transmembrane helix</keyword>
<keyword evidence="3" id="KW-0808">Transferase</keyword>
<dbReference type="EMBL" id="JAHWYN010000009">
    <property type="protein sequence ID" value="MBW4361137.1"/>
    <property type="molecule type" value="Genomic_DNA"/>
</dbReference>
<dbReference type="InterPro" id="IPR010559">
    <property type="entry name" value="Sig_transdc_His_kin_internal"/>
</dbReference>
<dbReference type="InterPro" id="IPR019734">
    <property type="entry name" value="TPR_rpt"/>
</dbReference>
<organism evidence="3 4">
    <name type="scientific">Flavobacterium taihuense</name>
    <dbReference type="NCBI Taxonomy" id="2857508"/>
    <lineage>
        <taxon>Bacteria</taxon>
        <taxon>Pseudomonadati</taxon>
        <taxon>Bacteroidota</taxon>
        <taxon>Flavobacteriia</taxon>
        <taxon>Flavobacteriales</taxon>
        <taxon>Flavobacteriaceae</taxon>
        <taxon>Flavobacterium</taxon>
    </lineage>
</organism>
<evidence type="ECO:0000256" key="1">
    <source>
        <dbReference type="SAM" id="Phobius"/>
    </source>
</evidence>
<keyword evidence="1" id="KW-0472">Membrane</keyword>
<sequence>MRLLTIYFIFLLTLLVPIGTMAQDSLYKSKSMPASKISKVSKDLKMSLEVNDEAQIAQNYERLANEFVNKGDNAKAEEYFKKAIASYTKLKLSEDKTRVTRSLAKVQESQKDYKSAIKSYEVAGEISEDKSLEKINSNDANRLRSVASPAVQESYVNSNIELLKKENKEEEVAAAYVQKAENSLKQKNKEVAIESYNQALTYAKGKPATIIKINNEIAKVYASDNQFDKAIGINEKLLADAKTKQDFNTQIKQLQSLSVLYFKKEDPNKAITALKEAFALAMQKGNSAEAKKSLISLTQYYNEKGNNKESLVLYDQFLQNFDQLVQSDTTLIDTKAFQVSEDKIRQLEKEKSLKDELITKTNTFNYFLLGSIGLLLMLFLWIVKSLFSIKTKNKEIALQSLRREMNPHFIFNSLNSVNQFIAENKEREANKYLTSYSNLMRNTMENSNKDFITLDNELEQLKKYLELEHLRFQDKFDFKITVDPELDAEGTMVPNMIIQPHLENAIWHGLRYLDAKGLLQLQVQLNNGKVVIRIEDNGIGLTKSQELKTSNQKVHESRGMSNTKERISLLNELYKKNITFQITEKAFPETGTTVEIVFPLIDKIG</sequence>
<dbReference type="PANTHER" id="PTHR34220">
    <property type="entry name" value="SENSOR HISTIDINE KINASE YPDA"/>
    <property type="match status" value="1"/>
</dbReference>
<evidence type="ECO:0000313" key="4">
    <source>
        <dbReference type="Proteomes" id="UP000812031"/>
    </source>
</evidence>
<dbReference type="InterPro" id="IPR050640">
    <property type="entry name" value="Bact_2-comp_sensor_kinase"/>
</dbReference>
<keyword evidence="1" id="KW-0812">Transmembrane</keyword>
<reference evidence="3 4" key="1">
    <citation type="submission" date="2021-07" db="EMBL/GenBank/DDBJ databases">
        <title>Flavobacterium sp. nov. isolated from sediment on the Taihu Lake.</title>
        <authorList>
            <person name="Qu J.-H."/>
        </authorList>
    </citation>
    <scope>NUCLEOTIDE SEQUENCE [LARGE SCALE GENOMIC DNA]</scope>
    <source>
        <strain evidence="3 4">NAS39</strain>
    </source>
</reference>
<feature type="transmembrane region" description="Helical" evidence="1">
    <location>
        <begin position="364"/>
        <end position="383"/>
    </location>
</feature>
<dbReference type="Proteomes" id="UP000812031">
    <property type="component" value="Unassembled WGS sequence"/>
</dbReference>
<protein>
    <submittedName>
        <fullName evidence="3">Histidine kinase</fullName>
    </submittedName>
</protein>
<dbReference type="RefSeq" id="WP_219317620.1">
    <property type="nucleotide sequence ID" value="NZ_JAHWYN010000009.1"/>
</dbReference>
<evidence type="ECO:0000259" key="2">
    <source>
        <dbReference type="Pfam" id="PF06580"/>
    </source>
</evidence>
<dbReference type="Pfam" id="PF13181">
    <property type="entry name" value="TPR_8"/>
    <property type="match status" value="2"/>
</dbReference>
<keyword evidence="4" id="KW-1185">Reference proteome</keyword>
<dbReference type="Pfam" id="PF06580">
    <property type="entry name" value="His_kinase"/>
    <property type="match status" value="1"/>
</dbReference>
<dbReference type="SMART" id="SM00028">
    <property type="entry name" value="TPR"/>
    <property type="match status" value="4"/>
</dbReference>
<accession>A0ABS6XWW3</accession>
<comment type="caution">
    <text evidence="3">The sequence shown here is derived from an EMBL/GenBank/DDBJ whole genome shotgun (WGS) entry which is preliminary data.</text>
</comment>
<gene>
    <name evidence="3" type="ORF">KZH69_11635</name>
</gene>
<dbReference type="GO" id="GO:0016301">
    <property type="term" value="F:kinase activity"/>
    <property type="evidence" value="ECO:0007669"/>
    <property type="project" value="UniProtKB-KW"/>
</dbReference>
<evidence type="ECO:0000313" key="3">
    <source>
        <dbReference type="EMBL" id="MBW4361137.1"/>
    </source>
</evidence>
<proteinExistence type="predicted"/>
<name>A0ABS6XWW3_9FLAO</name>